<dbReference type="CDD" id="cd03255">
    <property type="entry name" value="ABC_MJ0796_LolCDE_FtsE"/>
    <property type="match status" value="1"/>
</dbReference>
<dbReference type="Proteomes" id="UP000620075">
    <property type="component" value="Unassembled WGS sequence"/>
</dbReference>
<evidence type="ECO:0000256" key="1">
    <source>
        <dbReference type="ARBA" id="ARBA00005417"/>
    </source>
</evidence>
<dbReference type="AlphaFoldDB" id="A0A934NHR5"/>
<sequence length="236" mass="25155">MAGGPGGATTEEREVVSVSGLSHAYASSGRTLLVLSELRLQVRAGSYIALTGDSGEGKSTLLALLGGLQRAQGGELIVAGQDLRRLPSQQMARFRSRTIGFVFQHHCLVESLTALENVGLAALINGLSRREALARARALLAQVGLLERAGHLPGRLSGGERQRVAVARAMVNRPALILADEPTGNLDERNAQRVMDLIEQLRHEYGATLLVVTHDSSLASRAATTLRLREGRLEAA</sequence>
<accession>A0A934NHR5</accession>
<evidence type="ECO:0000313" key="7">
    <source>
        <dbReference type="Proteomes" id="UP000620075"/>
    </source>
</evidence>
<organism evidence="6 7">
    <name type="scientific">Candidatus Dormiibacter inghamiae</name>
    <dbReference type="NCBI Taxonomy" id="3127013"/>
    <lineage>
        <taxon>Bacteria</taxon>
        <taxon>Bacillati</taxon>
        <taxon>Candidatus Dormiibacterota</taxon>
        <taxon>Candidatus Dormibacteria</taxon>
        <taxon>Candidatus Dormibacterales</taxon>
        <taxon>Candidatus Dormibacteraceae</taxon>
        <taxon>Candidatus Dormiibacter</taxon>
    </lineage>
</organism>
<keyword evidence="3" id="KW-0547">Nucleotide-binding</keyword>
<name>A0A934NHR5_9BACT</name>
<dbReference type="PANTHER" id="PTHR24220:SF689">
    <property type="entry name" value="LIPOPROTEIN-RELEASING SYSTEM ATP-BINDING PROTEIN LOLD"/>
    <property type="match status" value="1"/>
</dbReference>
<dbReference type="GO" id="GO:0005524">
    <property type="term" value="F:ATP binding"/>
    <property type="evidence" value="ECO:0007669"/>
    <property type="project" value="UniProtKB-KW"/>
</dbReference>
<dbReference type="SMART" id="SM00382">
    <property type="entry name" value="AAA"/>
    <property type="match status" value="1"/>
</dbReference>
<dbReference type="PROSITE" id="PS00211">
    <property type="entry name" value="ABC_TRANSPORTER_1"/>
    <property type="match status" value="1"/>
</dbReference>
<dbReference type="FunFam" id="3.40.50.300:FF:000032">
    <property type="entry name" value="Export ABC transporter ATP-binding protein"/>
    <property type="match status" value="1"/>
</dbReference>
<dbReference type="GO" id="GO:0016887">
    <property type="term" value="F:ATP hydrolysis activity"/>
    <property type="evidence" value="ECO:0007669"/>
    <property type="project" value="InterPro"/>
</dbReference>
<dbReference type="GO" id="GO:0005886">
    <property type="term" value="C:plasma membrane"/>
    <property type="evidence" value="ECO:0007669"/>
    <property type="project" value="TreeGrafter"/>
</dbReference>
<evidence type="ECO:0000256" key="2">
    <source>
        <dbReference type="ARBA" id="ARBA00022448"/>
    </source>
</evidence>
<protein>
    <submittedName>
        <fullName evidence="6">ABC transporter ATP-binding protein</fullName>
    </submittedName>
</protein>
<dbReference type="EMBL" id="JAEKNQ010000044">
    <property type="protein sequence ID" value="MBJ7603892.1"/>
    <property type="molecule type" value="Genomic_DNA"/>
</dbReference>
<dbReference type="InterPro" id="IPR015854">
    <property type="entry name" value="ABC_transpr_LolD-like"/>
</dbReference>
<dbReference type="InterPro" id="IPR003439">
    <property type="entry name" value="ABC_transporter-like_ATP-bd"/>
</dbReference>
<dbReference type="InterPro" id="IPR027417">
    <property type="entry name" value="P-loop_NTPase"/>
</dbReference>
<dbReference type="PROSITE" id="PS50893">
    <property type="entry name" value="ABC_TRANSPORTER_2"/>
    <property type="match status" value="1"/>
</dbReference>
<dbReference type="GO" id="GO:0022857">
    <property type="term" value="F:transmembrane transporter activity"/>
    <property type="evidence" value="ECO:0007669"/>
    <property type="project" value="TreeGrafter"/>
</dbReference>
<evidence type="ECO:0000256" key="4">
    <source>
        <dbReference type="ARBA" id="ARBA00022840"/>
    </source>
</evidence>
<feature type="domain" description="ABC transporter" evidence="5">
    <location>
        <begin position="16"/>
        <end position="236"/>
    </location>
</feature>
<dbReference type="PANTHER" id="PTHR24220">
    <property type="entry name" value="IMPORT ATP-BINDING PROTEIN"/>
    <property type="match status" value="1"/>
</dbReference>
<dbReference type="Pfam" id="PF00005">
    <property type="entry name" value="ABC_tran"/>
    <property type="match status" value="1"/>
</dbReference>
<comment type="similarity">
    <text evidence="1">Belongs to the ABC transporter superfamily.</text>
</comment>
<dbReference type="InterPro" id="IPR003593">
    <property type="entry name" value="AAA+_ATPase"/>
</dbReference>
<dbReference type="RefSeq" id="WP_338180639.1">
    <property type="nucleotide sequence ID" value="NZ_JAEKNQ010000044.1"/>
</dbReference>
<evidence type="ECO:0000256" key="3">
    <source>
        <dbReference type="ARBA" id="ARBA00022741"/>
    </source>
</evidence>
<dbReference type="SUPFAM" id="SSF52540">
    <property type="entry name" value="P-loop containing nucleoside triphosphate hydrolases"/>
    <property type="match status" value="1"/>
</dbReference>
<dbReference type="Gene3D" id="3.40.50.300">
    <property type="entry name" value="P-loop containing nucleotide triphosphate hydrolases"/>
    <property type="match status" value="1"/>
</dbReference>
<reference evidence="6 7" key="1">
    <citation type="submission" date="2020-10" db="EMBL/GenBank/DDBJ databases">
        <title>Ca. Dormibacterota MAGs.</title>
        <authorList>
            <person name="Montgomery K."/>
        </authorList>
    </citation>
    <scope>NUCLEOTIDE SEQUENCE [LARGE SCALE GENOMIC DNA]</scope>
    <source>
        <strain evidence="6">SC8811_S16_3</strain>
    </source>
</reference>
<comment type="caution">
    <text evidence="6">The sequence shown here is derived from an EMBL/GenBank/DDBJ whole genome shotgun (WGS) entry which is preliminary data.</text>
</comment>
<proteinExistence type="inferred from homology"/>
<evidence type="ECO:0000259" key="5">
    <source>
        <dbReference type="PROSITE" id="PS50893"/>
    </source>
</evidence>
<dbReference type="InterPro" id="IPR017871">
    <property type="entry name" value="ABC_transporter-like_CS"/>
</dbReference>
<dbReference type="InterPro" id="IPR017911">
    <property type="entry name" value="MacB-like_ATP-bd"/>
</dbReference>
<gene>
    <name evidence="6" type="ORF">JF888_11965</name>
</gene>
<keyword evidence="2" id="KW-0813">Transport</keyword>
<dbReference type="GO" id="GO:0098796">
    <property type="term" value="C:membrane protein complex"/>
    <property type="evidence" value="ECO:0007669"/>
    <property type="project" value="UniProtKB-ARBA"/>
</dbReference>
<keyword evidence="4 6" id="KW-0067">ATP-binding</keyword>
<evidence type="ECO:0000313" key="6">
    <source>
        <dbReference type="EMBL" id="MBJ7603892.1"/>
    </source>
</evidence>